<accession>A0A835K6T3</accession>
<name>A0A835K6T3_9ROSI</name>
<comment type="caution">
    <text evidence="1">The sequence shown here is derived from an EMBL/GenBank/DDBJ whole genome shotgun (WGS) entry which is preliminary data.</text>
</comment>
<evidence type="ECO:0000313" key="1">
    <source>
        <dbReference type="EMBL" id="KAF9680416.1"/>
    </source>
</evidence>
<reference evidence="1 2" key="1">
    <citation type="submission" date="2020-10" db="EMBL/GenBank/DDBJ databases">
        <title>Plant Genome Project.</title>
        <authorList>
            <person name="Zhang R.-G."/>
        </authorList>
    </citation>
    <scope>NUCLEOTIDE SEQUENCE [LARGE SCALE GENOMIC DNA]</scope>
    <source>
        <strain evidence="1">FAFU-HL-1</strain>
        <tissue evidence="1">Leaf</tissue>
    </source>
</reference>
<protein>
    <submittedName>
        <fullName evidence="1">Uncharacterized protein</fullName>
    </submittedName>
</protein>
<dbReference type="AlphaFoldDB" id="A0A835K6T3"/>
<gene>
    <name evidence="1" type="ORF">SADUNF_Sadunf06G0119000</name>
</gene>
<dbReference type="Proteomes" id="UP000657918">
    <property type="component" value="Unassembled WGS sequence"/>
</dbReference>
<evidence type="ECO:0000313" key="2">
    <source>
        <dbReference type="Proteomes" id="UP000657918"/>
    </source>
</evidence>
<organism evidence="1 2">
    <name type="scientific">Salix dunnii</name>
    <dbReference type="NCBI Taxonomy" id="1413687"/>
    <lineage>
        <taxon>Eukaryota</taxon>
        <taxon>Viridiplantae</taxon>
        <taxon>Streptophyta</taxon>
        <taxon>Embryophyta</taxon>
        <taxon>Tracheophyta</taxon>
        <taxon>Spermatophyta</taxon>
        <taxon>Magnoliopsida</taxon>
        <taxon>eudicotyledons</taxon>
        <taxon>Gunneridae</taxon>
        <taxon>Pentapetalae</taxon>
        <taxon>rosids</taxon>
        <taxon>fabids</taxon>
        <taxon>Malpighiales</taxon>
        <taxon>Salicaceae</taxon>
        <taxon>Saliceae</taxon>
        <taxon>Salix</taxon>
    </lineage>
</organism>
<keyword evidence="2" id="KW-1185">Reference proteome</keyword>
<proteinExistence type="predicted"/>
<sequence>MQAFSSQFEGCCGFRFLSLIEGYELRVLLSGTKESNTGFQGKGAAWLFGKVYEGTPLDCNTKVAVSDSFLNVNKVGIPFRPGSSCEVSYDGQQKSQDKGFHRILKRM</sequence>
<dbReference type="EMBL" id="JADGMS010000006">
    <property type="protein sequence ID" value="KAF9680416.1"/>
    <property type="molecule type" value="Genomic_DNA"/>
</dbReference>